<evidence type="ECO:0000313" key="2">
    <source>
        <dbReference type="EMBL" id="MBE5038635.1"/>
    </source>
</evidence>
<evidence type="ECO:0000259" key="1">
    <source>
        <dbReference type="PROSITE" id="PS50943"/>
    </source>
</evidence>
<proteinExistence type="predicted"/>
<sequence length="119" mass="13339">MYEFSENLASIVQAARIAHGLTQDELAEHIGVTGKSISNIERGIANPEFESIYLPFRCLGINVNDVFFPGHGDTSNLQEQFHHLIDTCTQDELEMLLSINREILIHTRKKDSVGEVQTA</sequence>
<dbReference type="InterPro" id="IPR001387">
    <property type="entry name" value="Cro/C1-type_HTH"/>
</dbReference>
<dbReference type="PROSITE" id="PS50943">
    <property type="entry name" value="HTH_CROC1"/>
    <property type="match status" value="1"/>
</dbReference>
<evidence type="ECO:0000313" key="3">
    <source>
        <dbReference type="Proteomes" id="UP000768567"/>
    </source>
</evidence>
<dbReference type="Proteomes" id="UP000768567">
    <property type="component" value="Unassembled WGS sequence"/>
</dbReference>
<dbReference type="Pfam" id="PF01381">
    <property type="entry name" value="HTH_3"/>
    <property type="match status" value="1"/>
</dbReference>
<dbReference type="SUPFAM" id="SSF47413">
    <property type="entry name" value="lambda repressor-like DNA-binding domains"/>
    <property type="match status" value="1"/>
</dbReference>
<feature type="domain" description="HTH cro/C1-type" evidence="1">
    <location>
        <begin position="12"/>
        <end position="66"/>
    </location>
</feature>
<organism evidence="2 3">
    <name type="scientific">Gemmiger gallinarum</name>
    <dbReference type="NCBI Taxonomy" id="2779354"/>
    <lineage>
        <taxon>Bacteria</taxon>
        <taxon>Bacillati</taxon>
        <taxon>Bacillota</taxon>
        <taxon>Clostridia</taxon>
        <taxon>Eubacteriales</taxon>
        <taxon>Gemmiger</taxon>
    </lineage>
</organism>
<gene>
    <name evidence="2" type="ORF">INF35_12625</name>
</gene>
<dbReference type="Gene3D" id="1.10.260.40">
    <property type="entry name" value="lambda repressor-like DNA-binding domains"/>
    <property type="match status" value="1"/>
</dbReference>
<protein>
    <submittedName>
        <fullName evidence="2">Helix-turn-helix transcriptional regulator</fullName>
    </submittedName>
</protein>
<dbReference type="EMBL" id="JADCKC010000003">
    <property type="protein sequence ID" value="MBE5038635.1"/>
    <property type="molecule type" value="Genomic_DNA"/>
</dbReference>
<dbReference type="RefSeq" id="WP_193502940.1">
    <property type="nucleotide sequence ID" value="NZ_JADCKC010000003.1"/>
</dbReference>
<name>A0ABR9R784_9FIRM</name>
<dbReference type="CDD" id="cd00093">
    <property type="entry name" value="HTH_XRE"/>
    <property type="match status" value="1"/>
</dbReference>
<dbReference type="InterPro" id="IPR010982">
    <property type="entry name" value="Lambda_DNA-bd_dom_sf"/>
</dbReference>
<keyword evidence="3" id="KW-1185">Reference proteome</keyword>
<comment type="caution">
    <text evidence="2">The sequence shown here is derived from an EMBL/GenBank/DDBJ whole genome shotgun (WGS) entry which is preliminary data.</text>
</comment>
<dbReference type="SMART" id="SM00530">
    <property type="entry name" value="HTH_XRE"/>
    <property type="match status" value="1"/>
</dbReference>
<reference evidence="2 3" key="1">
    <citation type="submission" date="2020-10" db="EMBL/GenBank/DDBJ databases">
        <title>ChiBAC.</title>
        <authorList>
            <person name="Zenner C."/>
            <person name="Hitch T.C.A."/>
            <person name="Clavel T."/>
        </authorList>
    </citation>
    <scope>NUCLEOTIDE SEQUENCE [LARGE SCALE GENOMIC DNA]</scope>
    <source>
        <strain evidence="2 3">DSM 109015</strain>
    </source>
</reference>
<accession>A0ABR9R784</accession>